<feature type="domain" description="F-box" evidence="1">
    <location>
        <begin position="1"/>
        <end position="42"/>
    </location>
</feature>
<reference evidence="2 3" key="1">
    <citation type="submission" date="2019-10" db="EMBL/GenBank/DDBJ databases">
        <authorList>
            <person name="Palmer J.M."/>
        </authorList>
    </citation>
    <scope>NUCLEOTIDE SEQUENCE [LARGE SCALE GENOMIC DNA]</scope>
    <source>
        <strain evidence="2 3">TWF730</strain>
    </source>
</reference>
<comment type="caution">
    <text evidence="2">The sequence shown here is derived from an EMBL/GenBank/DDBJ whole genome shotgun (WGS) entry which is preliminary data.</text>
</comment>
<dbReference type="InterPro" id="IPR001810">
    <property type="entry name" value="F-box_dom"/>
</dbReference>
<dbReference type="AlphaFoldDB" id="A0AAV9UH90"/>
<name>A0AAV9UH90_9PEZI</name>
<dbReference type="SUPFAM" id="SSF81383">
    <property type="entry name" value="F-box domain"/>
    <property type="match status" value="1"/>
</dbReference>
<dbReference type="Proteomes" id="UP001373714">
    <property type="component" value="Unassembled WGS sequence"/>
</dbReference>
<organism evidence="2 3">
    <name type="scientific">Orbilia blumenaviensis</name>
    <dbReference type="NCBI Taxonomy" id="1796055"/>
    <lineage>
        <taxon>Eukaryota</taxon>
        <taxon>Fungi</taxon>
        <taxon>Dikarya</taxon>
        <taxon>Ascomycota</taxon>
        <taxon>Pezizomycotina</taxon>
        <taxon>Orbiliomycetes</taxon>
        <taxon>Orbiliales</taxon>
        <taxon>Orbiliaceae</taxon>
        <taxon>Orbilia</taxon>
    </lineage>
</organism>
<sequence>MDLPIEVLLTILEQLDRTTLLNLRLADKYLYHVATTVAFGDFSVHYGLARSIPQMRRIAESQELRSCIRSLYLPSESFFPFPANFSLEGTRGLNRLPWFRELLSDKLPVINCLGQQRLIETGLIVDSFYEDTTNKRLTFSLLRKTFETEYNTYREALVGFLEACPRLRRVHISTGVGFDKERMDCWNSMMGGEIFDIFSRHEIVKLEISAASVKCFYMMLARYDPDSLMPGTVFPSIRSLVLRIQNPPNMWSHLGAPTDVDWEFISRLRHRLYRFLSCMPALTSYSTGNSDIMRLAIEITPVPPRCQHLRSLNLSFINFTKRVLEDFKELMRTPPPITELTLDTSTIWASTDLQEIYPAKNTWRMESLPIQPKWSFEEVGFTPGNLDTGTPTYSCSFEKTWIGINWATMFEILRRGFPKLTSFTFKRLLYSTTYSILLIPVQDREDFDRAIFCKFAKGTWDMELISVYEADYIALERFRTEVNGRRRKIGQHDLQRNPLMTDNTDLSTFSGLPHQTMNKRVTKVLAHNIWDEYGVRFGDDVYCY</sequence>
<gene>
    <name evidence="2" type="ORF">TWF730_001856</name>
</gene>
<keyword evidence="3" id="KW-1185">Reference proteome</keyword>
<accession>A0AAV9UH90</accession>
<evidence type="ECO:0000259" key="1">
    <source>
        <dbReference type="PROSITE" id="PS50181"/>
    </source>
</evidence>
<dbReference type="InterPro" id="IPR036047">
    <property type="entry name" value="F-box-like_dom_sf"/>
</dbReference>
<evidence type="ECO:0000313" key="3">
    <source>
        <dbReference type="Proteomes" id="UP001373714"/>
    </source>
</evidence>
<protein>
    <recommendedName>
        <fullName evidence="1">F-box domain-containing protein</fullName>
    </recommendedName>
</protein>
<dbReference type="PROSITE" id="PS50181">
    <property type="entry name" value="FBOX"/>
    <property type="match status" value="1"/>
</dbReference>
<evidence type="ECO:0000313" key="2">
    <source>
        <dbReference type="EMBL" id="KAK6340083.1"/>
    </source>
</evidence>
<proteinExistence type="predicted"/>
<dbReference type="EMBL" id="JAVHNS010000011">
    <property type="protein sequence ID" value="KAK6340083.1"/>
    <property type="molecule type" value="Genomic_DNA"/>
</dbReference>
<dbReference type="CDD" id="cd09917">
    <property type="entry name" value="F-box_SF"/>
    <property type="match status" value="1"/>
</dbReference>